<dbReference type="Proteomes" id="UP000830583">
    <property type="component" value="Chromosome"/>
</dbReference>
<name>A0ABY4KJB1_9FLAO</name>
<dbReference type="PROSITE" id="PS51257">
    <property type="entry name" value="PROKAR_LIPOPROTEIN"/>
    <property type="match status" value="1"/>
</dbReference>
<dbReference type="EMBL" id="CP096205">
    <property type="protein sequence ID" value="UPQ80381.1"/>
    <property type="molecule type" value="Genomic_DNA"/>
</dbReference>
<keyword evidence="3" id="KW-1185">Reference proteome</keyword>
<protein>
    <submittedName>
        <fullName evidence="2">Carboxypeptidase-like regulatory domain-containing protein</fullName>
    </submittedName>
</protein>
<evidence type="ECO:0000256" key="1">
    <source>
        <dbReference type="SAM" id="SignalP"/>
    </source>
</evidence>
<feature type="chain" id="PRO_5045582596" evidence="1">
    <location>
        <begin position="22"/>
        <end position="125"/>
    </location>
</feature>
<accession>A0ABY4KJB1</accession>
<proteinExistence type="predicted"/>
<feature type="signal peptide" evidence="1">
    <location>
        <begin position="1"/>
        <end position="21"/>
    </location>
</feature>
<keyword evidence="1" id="KW-0732">Signal</keyword>
<evidence type="ECO:0000313" key="2">
    <source>
        <dbReference type="EMBL" id="UPQ80381.1"/>
    </source>
</evidence>
<dbReference type="RefSeq" id="WP_248436276.1">
    <property type="nucleotide sequence ID" value="NZ_CP096205.1"/>
</dbReference>
<evidence type="ECO:0000313" key="3">
    <source>
        <dbReference type="Proteomes" id="UP000830583"/>
    </source>
</evidence>
<sequence length="125" mass="13594">MKKIFLLLACMPLFLATSCNNDDDDVNCTLVALAGLNVTVKDAVTDEVLSTGVMVIAQDGTYTETLEQLPNNEIPVFIGAWERVGTYVVTVSKEGYQTFTSEPIVVTADVCHVIPELLTVELQPN</sequence>
<organism evidence="2 3">
    <name type="scientific">Flavobacterium azooxidireducens</name>
    <dbReference type="NCBI Taxonomy" id="1871076"/>
    <lineage>
        <taxon>Bacteria</taxon>
        <taxon>Pseudomonadati</taxon>
        <taxon>Bacteroidota</taxon>
        <taxon>Flavobacteriia</taxon>
        <taxon>Flavobacteriales</taxon>
        <taxon>Flavobacteriaceae</taxon>
        <taxon>Flavobacterium</taxon>
    </lineage>
</organism>
<reference evidence="2" key="1">
    <citation type="submission" date="2022-04" db="EMBL/GenBank/DDBJ databases">
        <title>Consumption of N2O by Flavobacterium azooxidireducens sp. nov. isolated from Decomposing Leaf Litter of Phragmites australis (Cav.).</title>
        <authorList>
            <person name="Behrendt U."/>
            <person name="Spanner T."/>
            <person name="Augustin J."/>
            <person name="Horn M.A."/>
            <person name="Kolb S."/>
            <person name="Ulrich A."/>
        </authorList>
    </citation>
    <scope>NUCLEOTIDE SEQUENCE</scope>
    <source>
        <strain evidence="2">IGB 4-14</strain>
    </source>
</reference>
<gene>
    <name evidence="2" type="ORF">M0M57_05960</name>
</gene>